<dbReference type="AlphaFoldDB" id="A0A9W9THS1"/>
<evidence type="ECO:0000313" key="3">
    <source>
        <dbReference type="Proteomes" id="UP001150941"/>
    </source>
</evidence>
<comment type="caution">
    <text evidence="2">The sequence shown here is derived from an EMBL/GenBank/DDBJ whole genome shotgun (WGS) entry which is preliminary data.</text>
</comment>
<name>A0A9W9THS1_9EURO</name>
<sequence>MYAAGSCGASEVEPRYGKSHEDGLRKSLLQEVTEQEVESQVVEPQRSTCEKAACKKENSPCRNEVQVWQDWLQEAETQDTEPRGVSFRVEV</sequence>
<dbReference type="RefSeq" id="XP_058327520.1">
    <property type="nucleotide sequence ID" value="XM_058477175.1"/>
</dbReference>
<organism evidence="2 3">
    <name type="scientific">Penicillium chermesinum</name>
    <dbReference type="NCBI Taxonomy" id="63820"/>
    <lineage>
        <taxon>Eukaryota</taxon>
        <taxon>Fungi</taxon>
        <taxon>Dikarya</taxon>
        <taxon>Ascomycota</taxon>
        <taxon>Pezizomycotina</taxon>
        <taxon>Eurotiomycetes</taxon>
        <taxon>Eurotiomycetidae</taxon>
        <taxon>Eurotiales</taxon>
        <taxon>Aspergillaceae</taxon>
        <taxon>Penicillium</taxon>
    </lineage>
</organism>
<feature type="compositionally biased region" description="Basic and acidic residues" evidence="1">
    <location>
        <begin position="12"/>
        <end position="25"/>
    </location>
</feature>
<protein>
    <submittedName>
        <fullName evidence="2">Uncharacterized protein</fullName>
    </submittedName>
</protein>
<evidence type="ECO:0000256" key="1">
    <source>
        <dbReference type="SAM" id="MobiDB-lite"/>
    </source>
</evidence>
<accession>A0A9W9THS1</accession>
<evidence type="ECO:0000313" key="2">
    <source>
        <dbReference type="EMBL" id="KAJ5223337.1"/>
    </source>
</evidence>
<dbReference type="GeneID" id="83204478"/>
<reference evidence="2" key="1">
    <citation type="submission" date="2022-11" db="EMBL/GenBank/DDBJ databases">
        <authorList>
            <person name="Petersen C."/>
        </authorList>
    </citation>
    <scope>NUCLEOTIDE SEQUENCE</scope>
    <source>
        <strain evidence="2">IBT 19713</strain>
    </source>
</reference>
<reference evidence="2" key="2">
    <citation type="journal article" date="2023" name="IMA Fungus">
        <title>Comparative genomic study of the Penicillium genus elucidates a diverse pangenome and 15 lateral gene transfer events.</title>
        <authorList>
            <person name="Petersen C."/>
            <person name="Sorensen T."/>
            <person name="Nielsen M.R."/>
            <person name="Sondergaard T.E."/>
            <person name="Sorensen J.L."/>
            <person name="Fitzpatrick D.A."/>
            <person name="Frisvad J.C."/>
            <person name="Nielsen K.L."/>
        </authorList>
    </citation>
    <scope>NUCLEOTIDE SEQUENCE</scope>
    <source>
        <strain evidence="2">IBT 19713</strain>
    </source>
</reference>
<dbReference type="EMBL" id="JAPQKS010000006">
    <property type="protein sequence ID" value="KAJ5223337.1"/>
    <property type="molecule type" value="Genomic_DNA"/>
</dbReference>
<gene>
    <name evidence="2" type="ORF">N7468_007879</name>
</gene>
<proteinExistence type="predicted"/>
<feature type="region of interest" description="Disordered" evidence="1">
    <location>
        <begin position="1"/>
        <end position="27"/>
    </location>
</feature>
<dbReference type="Proteomes" id="UP001150941">
    <property type="component" value="Unassembled WGS sequence"/>
</dbReference>
<keyword evidence="3" id="KW-1185">Reference proteome</keyword>